<name>A0ABU8HIE8_9BACI</name>
<dbReference type="EMBL" id="JBBAXC010000017">
    <property type="protein sequence ID" value="MEI5908939.1"/>
    <property type="molecule type" value="Genomic_DNA"/>
</dbReference>
<evidence type="ECO:0000313" key="1">
    <source>
        <dbReference type="EMBL" id="MEI5908939.1"/>
    </source>
</evidence>
<comment type="caution">
    <text evidence="1">The sequence shown here is derived from an EMBL/GenBank/DDBJ whole genome shotgun (WGS) entry which is preliminary data.</text>
</comment>
<sequence>MIEIKRKDKCIGQRDVSADPMFIEFFTRPFTRFEFKGSDSRQAFSSLKDELNAAGWTTLDQS</sequence>
<evidence type="ECO:0000313" key="2">
    <source>
        <dbReference type="Proteomes" id="UP001312865"/>
    </source>
</evidence>
<reference evidence="1 2" key="1">
    <citation type="journal article" date="2018" name="J. Microbiol.">
        <title>Bacillus spongiae sp. nov., isolated from sponge of Jeju Island.</title>
        <authorList>
            <person name="Lee G.E."/>
            <person name="Im W.T."/>
            <person name="Park J.S."/>
        </authorList>
    </citation>
    <scope>NUCLEOTIDE SEQUENCE [LARGE SCALE GENOMIC DNA]</scope>
    <source>
        <strain evidence="1 2">135PIL107-10</strain>
    </source>
</reference>
<organism evidence="1 2">
    <name type="scientific">Bacillus spongiae</name>
    <dbReference type="NCBI Taxonomy" id="2683610"/>
    <lineage>
        <taxon>Bacteria</taxon>
        <taxon>Bacillati</taxon>
        <taxon>Bacillota</taxon>
        <taxon>Bacilli</taxon>
        <taxon>Bacillales</taxon>
        <taxon>Bacillaceae</taxon>
        <taxon>Bacillus</taxon>
    </lineage>
</organism>
<gene>
    <name evidence="1" type="ORF">WAK64_17975</name>
</gene>
<accession>A0ABU8HIE8</accession>
<dbReference type="RefSeq" id="WP_336588382.1">
    <property type="nucleotide sequence ID" value="NZ_JBBAXC010000017.1"/>
</dbReference>
<dbReference type="Proteomes" id="UP001312865">
    <property type="component" value="Unassembled WGS sequence"/>
</dbReference>
<keyword evidence="2" id="KW-1185">Reference proteome</keyword>
<proteinExistence type="predicted"/>
<protein>
    <submittedName>
        <fullName evidence="1">Uncharacterized protein</fullName>
    </submittedName>
</protein>